<name>I3D446_9ARCH</name>
<reference evidence="1 2" key="1">
    <citation type="journal article" date="2012" name="J. Bacteriol.">
        <title>Genome sequence of "Candidatus Nitrosopumilus salaria" BD31, an ammonia-oxidizing archaeon from the San Francisco Bay estuary.</title>
        <authorList>
            <person name="Mosier A.C."/>
            <person name="Allen E.E."/>
            <person name="Kim M."/>
            <person name="Ferriera S."/>
            <person name="Francis C.A."/>
        </authorList>
    </citation>
    <scope>NUCLEOTIDE SEQUENCE [LARGE SCALE GENOMIC DNA]</scope>
    <source>
        <strain evidence="1 2">BD31</strain>
    </source>
</reference>
<dbReference type="Proteomes" id="UP000003423">
    <property type="component" value="Unassembled WGS sequence"/>
</dbReference>
<dbReference type="AlphaFoldDB" id="I3D446"/>
<proteinExistence type="predicted"/>
<gene>
    <name evidence="1" type="ORF">BD31_I1869</name>
</gene>
<dbReference type="RefSeq" id="WP_008298045.1">
    <property type="nucleotide sequence ID" value="NZ_AEXL02000056.1"/>
</dbReference>
<protein>
    <submittedName>
        <fullName evidence="1">Uncharacterized protein</fullName>
    </submittedName>
</protein>
<dbReference type="PATRIC" id="fig|859350.6.peg.501"/>
<evidence type="ECO:0000313" key="2">
    <source>
        <dbReference type="Proteomes" id="UP000003423"/>
    </source>
</evidence>
<comment type="caution">
    <text evidence="1">The sequence shown here is derived from an EMBL/GenBank/DDBJ whole genome shotgun (WGS) entry which is preliminary data.</text>
</comment>
<dbReference type="EMBL" id="AEXL02000056">
    <property type="protein sequence ID" value="EIJ66489.1"/>
    <property type="molecule type" value="Genomic_DNA"/>
</dbReference>
<organism evidence="1 2">
    <name type="scientific">Candidatus Nitrosopumilus salarius BD31</name>
    <dbReference type="NCBI Taxonomy" id="859350"/>
    <lineage>
        <taxon>Archaea</taxon>
        <taxon>Nitrososphaerota</taxon>
        <taxon>Nitrososphaeria</taxon>
        <taxon>Nitrosopumilales</taxon>
        <taxon>Nitrosopumilaceae</taxon>
        <taxon>Nitrosopumilus</taxon>
    </lineage>
</organism>
<dbReference type="OrthoDB" id="3047at2157"/>
<accession>I3D446</accession>
<keyword evidence="2" id="KW-1185">Reference proteome</keyword>
<evidence type="ECO:0000313" key="1">
    <source>
        <dbReference type="EMBL" id="EIJ66489.1"/>
    </source>
</evidence>
<sequence>MTECKECGVEYEVGTKEFCSQKCLEKNIQNRVIDATEKDQSHTSKFSKKES</sequence>